<evidence type="ECO:0000313" key="2">
    <source>
        <dbReference type="EMBL" id="MBK6972840.1"/>
    </source>
</evidence>
<dbReference type="InterPro" id="IPR001296">
    <property type="entry name" value="Glyco_trans_1"/>
</dbReference>
<dbReference type="PANTHER" id="PTHR46656">
    <property type="entry name" value="PUTATIVE-RELATED"/>
    <property type="match status" value="1"/>
</dbReference>
<dbReference type="EMBL" id="JADJEV010000003">
    <property type="protein sequence ID" value="MBK6972840.1"/>
    <property type="molecule type" value="Genomic_DNA"/>
</dbReference>
<gene>
    <name evidence="2" type="ORF">IPH26_07735</name>
</gene>
<dbReference type="SUPFAM" id="SSF53756">
    <property type="entry name" value="UDP-Glycosyltransferase/glycogen phosphorylase"/>
    <property type="match status" value="1"/>
</dbReference>
<evidence type="ECO:0000259" key="1">
    <source>
        <dbReference type="Pfam" id="PF00534"/>
    </source>
</evidence>
<organism evidence="2 3">
    <name type="scientific">Candidatus Methylophosphatis roskildensis</name>
    <dbReference type="NCBI Taxonomy" id="2899263"/>
    <lineage>
        <taxon>Bacteria</taxon>
        <taxon>Pseudomonadati</taxon>
        <taxon>Pseudomonadota</taxon>
        <taxon>Betaproteobacteria</taxon>
        <taxon>Nitrosomonadales</taxon>
        <taxon>Sterolibacteriaceae</taxon>
        <taxon>Candidatus Methylophosphatis</taxon>
    </lineage>
</organism>
<dbReference type="PANTHER" id="PTHR46656:SF3">
    <property type="entry name" value="PUTATIVE-RELATED"/>
    <property type="match status" value="1"/>
</dbReference>
<evidence type="ECO:0000313" key="3">
    <source>
        <dbReference type="Proteomes" id="UP000807785"/>
    </source>
</evidence>
<dbReference type="Gene3D" id="3.40.50.2000">
    <property type="entry name" value="Glycogen Phosphorylase B"/>
    <property type="match status" value="1"/>
</dbReference>
<name>A0A9D7DXS4_9PROT</name>
<sequence length="505" mass="56972">MHLIWLARPDLRSAFDLDTATGQREFADWFRVSAFREYGIDTVSRDGDGPSTEGARSFAGPLPRVGLGLHSSLIRLEASARSISRRLPSTLRKAGTRLWKRTLHNSLRIESRFSTRWSGDPTQISVQGSEALEGTVRGEPGVSLIGYARAELGMGEHVRMSAAALEGRSINWGVINYGERIPGRQKAQTDETRFISDNRYKCNLFHINADQMLLALLALGRSFFDKRYNVGYWAWELAHCPEEWDAPMALVDELWAPSRFIQGAFAERARVPVVHMPLCVSLPNFAVRRRTSLGLQANAFLFLFTFDFFSYVERKNPYGAIRAFKNAFPGRHEQVGLVIKAMNADESSEGWQRLLDLIDGDPRIVVINRTMDRLEVLQLFDACDCFVSLHRSEGFGRGPAEAMYLGKPVIVTNYSGNTDFTLSENSCLVDYRLIPVGKDHYVFSAGQQWADPDEDHASWHMKTLASDPRQAQEIGKKARAFIRSNFSPARIGTLYEERLRKLGLV</sequence>
<dbReference type="AlphaFoldDB" id="A0A9D7DXS4"/>
<proteinExistence type="predicted"/>
<dbReference type="Proteomes" id="UP000807785">
    <property type="component" value="Unassembled WGS sequence"/>
</dbReference>
<dbReference type="GO" id="GO:0016757">
    <property type="term" value="F:glycosyltransferase activity"/>
    <property type="evidence" value="ECO:0007669"/>
    <property type="project" value="InterPro"/>
</dbReference>
<dbReference type="Pfam" id="PF00534">
    <property type="entry name" value="Glycos_transf_1"/>
    <property type="match status" value="1"/>
</dbReference>
<reference evidence="2" key="1">
    <citation type="submission" date="2020-10" db="EMBL/GenBank/DDBJ databases">
        <title>Connecting structure to function with the recovery of over 1000 high-quality activated sludge metagenome-assembled genomes encoding full-length rRNA genes using long-read sequencing.</title>
        <authorList>
            <person name="Singleton C.M."/>
            <person name="Petriglieri F."/>
            <person name="Kristensen J.M."/>
            <person name="Kirkegaard R.H."/>
            <person name="Michaelsen T.Y."/>
            <person name="Andersen M.H."/>
            <person name="Karst S.M."/>
            <person name="Dueholm M.S."/>
            <person name="Nielsen P.H."/>
            <person name="Albertsen M."/>
        </authorList>
    </citation>
    <scope>NUCLEOTIDE SEQUENCE</scope>
    <source>
        <strain evidence="2">Bjer_18-Q3-R1-45_BAT3C.347</strain>
    </source>
</reference>
<feature type="domain" description="Glycosyl transferase family 1" evidence="1">
    <location>
        <begin position="312"/>
        <end position="419"/>
    </location>
</feature>
<comment type="caution">
    <text evidence="2">The sequence shown here is derived from an EMBL/GenBank/DDBJ whole genome shotgun (WGS) entry which is preliminary data.</text>
</comment>
<accession>A0A9D7DXS4</accession>
<protein>
    <submittedName>
        <fullName evidence="2">Glycosyltransferase</fullName>
    </submittedName>
</protein>